<reference evidence="3" key="1">
    <citation type="journal article" date="2012" name="BMC Genomics">
        <title>Genome sequence of the necrotrophic fungus Penicillium digitatum, the main postharvest pathogen of citrus.</title>
        <authorList>
            <person name="Marcet-Houben M."/>
            <person name="Ballester A.-R."/>
            <person name="de la Fuente B."/>
            <person name="Harries E."/>
            <person name="Marcos J.F."/>
            <person name="Gonzalez-Candelas L."/>
            <person name="Gabaldon T."/>
        </authorList>
    </citation>
    <scope>NUCLEOTIDE SEQUENCE [LARGE SCALE GENOMIC DNA]</scope>
    <source>
        <strain evidence="3">Pd1 / CECT 20795</strain>
    </source>
</reference>
<sequence length="66" mass="7628">MAKILGNWRTRQGLTRQEPMNKFQSSTPLDFPTNMHCRPIMSHNRSFQLLLVQIRARSTLALTSSL</sequence>
<comment type="caution">
    <text evidence="2">The sequence shown here is derived from an EMBL/GenBank/DDBJ whole genome shotgun (WGS) entry which is preliminary data.</text>
</comment>
<protein>
    <submittedName>
        <fullName evidence="2">Uncharacterized protein</fullName>
    </submittedName>
</protein>
<dbReference type="AlphaFoldDB" id="K9FTG6"/>
<dbReference type="EMBL" id="AKCU01000344">
    <property type="protein sequence ID" value="EKV12910.1"/>
    <property type="molecule type" value="Genomic_DNA"/>
</dbReference>
<dbReference type="Proteomes" id="UP000009886">
    <property type="component" value="Unassembled WGS sequence"/>
</dbReference>
<dbReference type="VEuPathDB" id="FungiDB:PDIP_50950"/>
<evidence type="ECO:0000313" key="3">
    <source>
        <dbReference type="Proteomes" id="UP000009886"/>
    </source>
</evidence>
<organism evidence="2 3">
    <name type="scientific">Penicillium digitatum (strain Pd1 / CECT 20795)</name>
    <name type="common">Green mold</name>
    <dbReference type="NCBI Taxonomy" id="1170230"/>
    <lineage>
        <taxon>Eukaryota</taxon>
        <taxon>Fungi</taxon>
        <taxon>Dikarya</taxon>
        <taxon>Ascomycota</taxon>
        <taxon>Pezizomycotina</taxon>
        <taxon>Eurotiomycetes</taxon>
        <taxon>Eurotiomycetidae</taxon>
        <taxon>Eurotiales</taxon>
        <taxon>Aspergillaceae</taxon>
        <taxon>Penicillium</taxon>
    </lineage>
</organism>
<accession>K9FTG6</accession>
<gene>
    <name evidence="2" type="ORF">PDIP_50950</name>
</gene>
<evidence type="ECO:0000256" key="1">
    <source>
        <dbReference type="SAM" id="MobiDB-lite"/>
    </source>
</evidence>
<feature type="region of interest" description="Disordered" evidence="1">
    <location>
        <begin position="1"/>
        <end position="30"/>
    </location>
</feature>
<proteinExistence type="predicted"/>
<evidence type="ECO:0000313" key="2">
    <source>
        <dbReference type="EMBL" id="EKV12910.1"/>
    </source>
</evidence>
<name>K9FTG6_PEND1</name>
<dbReference type="KEGG" id="pdp:PDIP_50950"/>
<dbReference type="HOGENOM" id="CLU_2831939_0_0_1"/>